<keyword evidence="6" id="KW-1185">Reference proteome</keyword>
<dbReference type="GO" id="GO:0004314">
    <property type="term" value="F:[acyl-carrier-protein] S-malonyltransferase activity"/>
    <property type="evidence" value="ECO:0007669"/>
    <property type="project" value="UniProtKB-EC"/>
</dbReference>
<sequence>MKPQAMKNGMGSTAFAFRGYNTLNLGRTPELLEHAAYGPVLERILREFSEANSVWVGRDLKLVERVRERRETTLADYADAIVLIVGAALGQLKLLEQFFGVKYQSARMAMGYSLGEVAALIASGTLDREEALRTPLALSEDCIALADDVTLGVLFARGHQLPLDEVHRQYLHINAEGNGVMGISAYLAPNSVLLMGQRDTLDRFNRRINEKVTERLYLRKNEGSWPPMHTPITWERNIPNRCAKMLHTARGGFAAPSPPVFSLVTGDFSYNDYNAREILHRWTDQPQRLWDAVAETLEKGIETVVHVGPSPNIIPATYHRLSDNVTGQLQKSIGMRAVSNIVRRPWLKSLLPARTALLRAPMMKQIILEDWLLEQTP</sequence>
<dbReference type="EMBL" id="CP036433">
    <property type="protein sequence ID" value="QDU94008.1"/>
    <property type="molecule type" value="Genomic_DNA"/>
</dbReference>
<evidence type="ECO:0000256" key="4">
    <source>
        <dbReference type="ARBA" id="ARBA00048462"/>
    </source>
</evidence>
<evidence type="ECO:0000256" key="1">
    <source>
        <dbReference type="ARBA" id="ARBA00013258"/>
    </source>
</evidence>
<dbReference type="KEGG" id="lcre:Pla8534_17940"/>
<organism evidence="5 6">
    <name type="scientific">Lignipirellula cremea</name>
    <dbReference type="NCBI Taxonomy" id="2528010"/>
    <lineage>
        <taxon>Bacteria</taxon>
        <taxon>Pseudomonadati</taxon>
        <taxon>Planctomycetota</taxon>
        <taxon>Planctomycetia</taxon>
        <taxon>Pirellulales</taxon>
        <taxon>Pirellulaceae</taxon>
        <taxon>Lignipirellula</taxon>
    </lineage>
</organism>
<dbReference type="Proteomes" id="UP000317648">
    <property type="component" value="Chromosome"/>
</dbReference>
<dbReference type="InterPro" id="IPR016035">
    <property type="entry name" value="Acyl_Trfase/lysoPLipase"/>
</dbReference>
<evidence type="ECO:0000313" key="5">
    <source>
        <dbReference type="EMBL" id="QDU94008.1"/>
    </source>
</evidence>
<dbReference type="Gene3D" id="3.30.70.250">
    <property type="entry name" value="Malonyl-CoA ACP transacylase, ACP-binding"/>
    <property type="match status" value="1"/>
</dbReference>
<gene>
    <name evidence="5" type="ORF">Pla8534_17940</name>
</gene>
<keyword evidence="2" id="KW-0808">Transferase</keyword>
<dbReference type="GO" id="GO:0006633">
    <property type="term" value="P:fatty acid biosynthetic process"/>
    <property type="evidence" value="ECO:0007669"/>
    <property type="project" value="TreeGrafter"/>
</dbReference>
<evidence type="ECO:0000256" key="2">
    <source>
        <dbReference type="ARBA" id="ARBA00022679"/>
    </source>
</evidence>
<evidence type="ECO:0000313" key="6">
    <source>
        <dbReference type="Proteomes" id="UP000317648"/>
    </source>
</evidence>
<name>A0A518DQ95_9BACT</name>
<protein>
    <recommendedName>
        <fullName evidence="1">[acyl-carrier-protein] S-malonyltransferase</fullName>
        <ecNumber evidence="1">2.3.1.39</ecNumber>
    </recommendedName>
</protein>
<comment type="catalytic activity">
    <reaction evidence="4">
        <text>holo-[ACP] + malonyl-CoA = malonyl-[ACP] + CoA</text>
        <dbReference type="Rhea" id="RHEA:41792"/>
        <dbReference type="Rhea" id="RHEA-COMP:9623"/>
        <dbReference type="Rhea" id="RHEA-COMP:9685"/>
        <dbReference type="ChEBI" id="CHEBI:57287"/>
        <dbReference type="ChEBI" id="CHEBI:57384"/>
        <dbReference type="ChEBI" id="CHEBI:64479"/>
        <dbReference type="ChEBI" id="CHEBI:78449"/>
        <dbReference type="EC" id="2.3.1.39"/>
    </reaction>
</comment>
<dbReference type="Gene3D" id="3.40.366.10">
    <property type="entry name" value="Malonyl-Coenzyme A Acyl Carrier Protein, domain 2"/>
    <property type="match status" value="1"/>
</dbReference>
<reference evidence="5 6" key="1">
    <citation type="submission" date="2019-02" db="EMBL/GenBank/DDBJ databases">
        <title>Deep-cultivation of Planctomycetes and their phenomic and genomic characterization uncovers novel biology.</title>
        <authorList>
            <person name="Wiegand S."/>
            <person name="Jogler M."/>
            <person name="Boedeker C."/>
            <person name="Pinto D."/>
            <person name="Vollmers J."/>
            <person name="Rivas-Marin E."/>
            <person name="Kohn T."/>
            <person name="Peeters S.H."/>
            <person name="Heuer A."/>
            <person name="Rast P."/>
            <person name="Oberbeckmann S."/>
            <person name="Bunk B."/>
            <person name="Jeske O."/>
            <person name="Meyerdierks A."/>
            <person name="Storesund J.E."/>
            <person name="Kallscheuer N."/>
            <person name="Luecker S."/>
            <person name="Lage O.M."/>
            <person name="Pohl T."/>
            <person name="Merkel B.J."/>
            <person name="Hornburger P."/>
            <person name="Mueller R.-W."/>
            <person name="Bruemmer F."/>
            <person name="Labrenz M."/>
            <person name="Spormann A.M."/>
            <person name="Op den Camp H."/>
            <person name="Overmann J."/>
            <person name="Amann R."/>
            <person name="Jetten M.S.M."/>
            <person name="Mascher T."/>
            <person name="Medema M.H."/>
            <person name="Devos D.P."/>
            <person name="Kaster A.-K."/>
            <person name="Ovreas L."/>
            <person name="Rohde M."/>
            <person name="Galperin M.Y."/>
            <person name="Jogler C."/>
        </authorList>
    </citation>
    <scope>NUCLEOTIDE SEQUENCE [LARGE SCALE GENOMIC DNA]</scope>
    <source>
        <strain evidence="5 6">Pla85_3_4</strain>
    </source>
</reference>
<keyword evidence="3" id="KW-0012">Acyltransferase</keyword>
<dbReference type="PANTHER" id="PTHR42681:SF1">
    <property type="entry name" value="MALONYL-COA-ACYL CARRIER PROTEIN TRANSACYLASE, MITOCHONDRIAL"/>
    <property type="match status" value="1"/>
</dbReference>
<accession>A0A518DQ95</accession>
<dbReference type="EC" id="2.3.1.39" evidence="1"/>
<evidence type="ECO:0000256" key="3">
    <source>
        <dbReference type="ARBA" id="ARBA00023315"/>
    </source>
</evidence>
<dbReference type="SUPFAM" id="SSF52151">
    <property type="entry name" value="FabD/lysophospholipase-like"/>
    <property type="match status" value="1"/>
</dbReference>
<dbReference type="InterPro" id="IPR001227">
    <property type="entry name" value="Ac_transferase_dom_sf"/>
</dbReference>
<dbReference type="PANTHER" id="PTHR42681">
    <property type="entry name" value="MALONYL-COA-ACYL CARRIER PROTEIN TRANSACYLASE, MITOCHONDRIAL"/>
    <property type="match status" value="1"/>
</dbReference>
<dbReference type="InterPro" id="IPR050858">
    <property type="entry name" value="Mal-CoA-ACP_Trans/PKS_FabD"/>
</dbReference>
<proteinExistence type="predicted"/>
<dbReference type="AlphaFoldDB" id="A0A518DQ95"/>